<dbReference type="Gene3D" id="6.10.30.10">
    <property type="match status" value="1"/>
</dbReference>
<feature type="domain" description="ChsH2 C-terminal OB-fold" evidence="1">
    <location>
        <begin position="58"/>
        <end position="122"/>
    </location>
</feature>
<dbReference type="InterPro" id="IPR022002">
    <property type="entry name" value="ChsH2_Znr"/>
</dbReference>
<dbReference type="AlphaFoldDB" id="A0A2U2MXE1"/>
<dbReference type="Pfam" id="PF01796">
    <property type="entry name" value="OB_ChsH2_C"/>
    <property type="match status" value="1"/>
</dbReference>
<evidence type="ECO:0000259" key="1">
    <source>
        <dbReference type="Pfam" id="PF01796"/>
    </source>
</evidence>
<proteinExistence type="predicted"/>
<dbReference type="Proteomes" id="UP000245474">
    <property type="component" value="Unassembled WGS sequence"/>
</dbReference>
<dbReference type="SUPFAM" id="SSF50249">
    <property type="entry name" value="Nucleic acid-binding proteins"/>
    <property type="match status" value="1"/>
</dbReference>
<dbReference type="EMBL" id="QFFI01000032">
    <property type="protein sequence ID" value="PWG61535.1"/>
    <property type="molecule type" value="Genomic_DNA"/>
</dbReference>
<sequence length="143" mass="16016">MTDKAMPKPGPNASPVSAPFWENARNHRLTLQYCDDCQRWVFYPRARCPYCWSDALSWRDASGEGTVAARIIVHKPGHPAFLEDVPYVVALIDLAEGPRMLSNVVDCHPDAVEVGMPVRLRWTERENLTLPTFAPAGAKEAQQ</sequence>
<evidence type="ECO:0000313" key="4">
    <source>
        <dbReference type="Proteomes" id="UP000245474"/>
    </source>
</evidence>
<dbReference type="InterPro" id="IPR052513">
    <property type="entry name" value="Thioester_dehydratase-like"/>
</dbReference>
<protein>
    <recommendedName>
        <fullName evidence="5">DNA-binding protein</fullName>
    </recommendedName>
</protein>
<dbReference type="PANTHER" id="PTHR34075:SF5">
    <property type="entry name" value="BLR3430 PROTEIN"/>
    <property type="match status" value="1"/>
</dbReference>
<gene>
    <name evidence="3" type="ORF">DEM34_16025</name>
</gene>
<feature type="domain" description="ChsH2 rubredoxin-like zinc ribbon" evidence="2">
    <location>
        <begin position="21"/>
        <end position="56"/>
    </location>
</feature>
<dbReference type="Pfam" id="PF12172">
    <property type="entry name" value="zf-ChsH2"/>
    <property type="match status" value="1"/>
</dbReference>
<evidence type="ECO:0000313" key="3">
    <source>
        <dbReference type="EMBL" id="PWG61535.1"/>
    </source>
</evidence>
<dbReference type="InterPro" id="IPR002878">
    <property type="entry name" value="ChsH2_C"/>
</dbReference>
<accession>A0A2U2MXE1</accession>
<evidence type="ECO:0000259" key="2">
    <source>
        <dbReference type="Pfam" id="PF12172"/>
    </source>
</evidence>
<reference evidence="3 4" key="1">
    <citation type="submission" date="2018-05" db="EMBL/GenBank/DDBJ databases">
        <title>Spiribacter halobius sp. nov., a moderately halophilic bacterium isolated from marine solar saltern.</title>
        <authorList>
            <person name="Zheng W.-S."/>
            <person name="Lu D.-C."/>
            <person name="Du Z.-J."/>
        </authorList>
    </citation>
    <scope>NUCLEOTIDE SEQUENCE [LARGE SCALE GENOMIC DNA]</scope>
    <source>
        <strain evidence="3 4">E85</strain>
    </source>
</reference>
<name>A0A2U2MXE1_9GAMM</name>
<dbReference type="OrthoDB" id="3182121at2"/>
<dbReference type="RefSeq" id="WP_109679847.1">
    <property type="nucleotide sequence ID" value="NZ_CP086615.1"/>
</dbReference>
<comment type="caution">
    <text evidence="3">The sequence shown here is derived from an EMBL/GenBank/DDBJ whole genome shotgun (WGS) entry which is preliminary data.</text>
</comment>
<dbReference type="PANTHER" id="PTHR34075">
    <property type="entry name" value="BLR3430 PROTEIN"/>
    <property type="match status" value="1"/>
</dbReference>
<organism evidence="3 4">
    <name type="scientific">Sediminicurvatus halobius</name>
    <dbReference type="NCBI Taxonomy" id="2182432"/>
    <lineage>
        <taxon>Bacteria</taxon>
        <taxon>Pseudomonadati</taxon>
        <taxon>Pseudomonadota</taxon>
        <taxon>Gammaproteobacteria</taxon>
        <taxon>Chromatiales</taxon>
        <taxon>Ectothiorhodospiraceae</taxon>
        <taxon>Sediminicurvatus</taxon>
    </lineage>
</organism>
<dbReference type="InterPro" id="IPR012340">
    <property type="entry name" value="NA-bd_OB-fold"/>
</dbReference>
<keyword evidence="4" id="KW-1185">Reference proteome</keyword>
<evidence type="ECO:0008006" key="5">
    <source>
        <dbReference type="Google" id="ProtNLM"/>
    </source>
</evidence>